<reference evidence="2" key="1">
    <citation type="submission" date="2020-04" db="EMBL/GenBank/DDBJ databases">
        <authorList>
            <person name="Brown S."/>
        </authorList>
    </citation>
    <scope>NUCLEOTIDE SEQUENCE</scope>
    <source>
        <strain evidence="2">DJ015</strain>
    </source>
</reference>
<dbReference type="AlphaFoldDB" id="A0AAW3W617"/>
<dbReference type="Proteomes" id="UP001194098">
    <property type="component" value="Unassembled WGS sequence"/>
</dbReference>
<dbReference type="NCBIfam" id="NF033859">
    <property type="entry name" value="SMEK_N"/>
    <property type="match status" value="1"/>
</dbReference>
<organism evidence="2 3">
    <name type="scientific">Clostridium beijerinckii</name>
    <name type="common">Clostridium MP</name>
    <dbReference type="NCBI Taxonomy" id="1520"/>
    <lineage>
        <taxon>Bacteria</taxon>
        <taxon>Bacillati</taxon>
        <taxon>Bacillota</taxon>
        <taxon>Clostridia</taxon>
        <taxon>Eubacteriales</taxon>
        <taxon>Clostridiaceae</taxon>
        <taxon>Clostridium</taxon>
    </lineage>
</organism>
<dbReference type="RefSeq" id="WP_171780302.1">
    <property type="nucleotide sequence ID" value="NZ_JABAGV010000012.1"/>
</dbReference>
<comment type="caution">
    <text evidence="2">The sequence shown here is derived from an EMBL/GenBank/DDBJ whole genome shotgun (WGS) entry which is preliminary data.</text>
</comment>
<accession>A0AAW3W617</accession>
<sequence>MDQIEESFAQLIAYINLKNNKDLFDINKFCEDFFCGLLNIIYKLKLKNLNRIKKKNYPAVDLGDYNSKVSYQITSMNTSSKIKETLEKVEKYKLYEEFNKINILILGEKGNYTSKDLTDPQYAFDFSIDTNVIDIFDLSEYIEDNKSLDDLEEICNYINENKSKYLSNSKNTKKIKKKDRLKLSEEVIENLLNKCELNLEYVVNKHDIEKLLDKISKCSKLEKSIMVDILNEYNSGNDINLSDIYNEYEDLEFIDYILSIKNLTDKKFIYDKKYYAYDHNINYVDDEIMEFNIRVNDGIWYLDKYGEILIMLKDLIGNEKFDNKIFYL</sequence>
<reference evidence="2" key="2">
    <citation type="journal article" date="2022" name="Nat. Biotechnol.">
        <title>Carbon-negative production of acetone and isopropanol by gas fermentation at industrial pilot scale.</title>
        <authorList>
            <person name="Liew F.E."/>
            <person name="Nogle R."/>
            <person name="Abdalla T."/>
            <person name="Rasor B.J."/>
            <person name="Canter C."/>
            <person name="Jensen R.O."/>
            <person name="Wang L."/>
            <person name="Strutz J."/>
            <person name="Chirania P."/>
            <person name="De Tissera S."/>
            <person name="Mueller A.P."/>
            <person name="Ruan Z."/>
            <person name="Gao A."/>
            <person name="Tran L."/>
            <person name="Engle N.L."/>
            <person name="Bromley J.C."/>
            <person name="Daniell J."/>
            <person name="Conrado R."/>
            <person name="Tschaplinski T.J."/>
            <person name="Giannone R.J."/>
            <person name="Hettich R.L."/>
            <person name="Karim A.S."/>
            <person name="Simpson S.D."/>
            <person name="Brown S.D."/>
            <person name="Leang C."/>
            <person name="Jewett M.C."/>
            <person name="Kopke M."/>
        </authorList>
    </citation>
    <scope>NUCLEOTIDE SEQUENCE</scope>
    <source>
        <strain evidence="2">DJ015</strain>
    </source>
</reference>
<evidence type="ECO:0000259" key="1">
    <source>
        <dbReference type="Pfam" id="PF21941"/>
    </source>
</evidence>
<evidence type="ECO:0000313" key="2">
    <source>
        <dbReference type="EMBL" id="MBC2474341.1"/>
    </source>
</evidence>
<evidence type="ECO:0000313" key="3">
    <source>
        <dbReference type="Proteomes" id="UP001194098"/>
    </source>
</evidence>
<protein>
    <submittedName>
        <fullName evidence="2">SMEK domain-containing protein</fullName>
    </submittedName>
</protein>
<dbReference type="Pfam" id="PF21941">
    <property type="entry name" value="SMEK_N"/>
    <property type="match status" value="1"/>
</dbReference>
<name>A0AAW3W617_CLOBE</name>
<gene>
    <name evidence="2" type="ORF">HGI39_06375</name>
</gene>
<dbReference type="InterPro" id="IPR047740">
    <property type="entry name" value="SMEK_dom"/>
</dbReference>
<dbReference type="EMBL" id="JABAGV010000012">
    <property type="protein sequence ID" value="MBC2474341.1"/>
    <property type="molecule type" value="Genomic_DNA"/>
</dbReference>
<proteinExistence type="predicted"/>
<feature type="domain" description="SMEK" evidence="1">
    <location>
        <begin position="3"/>
        <end position="142"/>
    </location>
</feature>